<dbReference type="GO" id="GO:0016853">
    <property type="term" value="F:isomerase activity"/>
    <property type="evidence" value="ECO:0007669"/>
    <property type="project" value="UniProtKB-KW"/>
</dbReference>
<dbReference type="AlphaFoldDB" id="K1TG09"/>
<dbReference type="EMBL" id="AJWZ01006987">
    <property type="protein sequence ID" value="EKC58191.1"/>
    <property type="molecule type" value="Genomic_DNA"/>
</dbReference>
<comment type="caution">
    <text evidence="1">The sequence shown here is derived from an EMBL/GenBank/DDBJ whole genome shotgun (WGS) entry which is preliminary data.</text>
</comment>
<name>K1TG09_9ZZZZ</name>
<gene>
    <name evidence="1" type="ORF">OBE_10135</name>
</gene>
<protein>
    <submittedName>
        <fullName evidence="1">L-fucose isomerase-like protein</fullName>
    </submittedName>
</protein>
<keyword evidence="1" id="KW-0413">Isomerase</keyword>
<sequence>MAYGYLCDHGYPVACEGDLLGLISMIMLSGATQKRAALMDMVQVDPEFGGVVWWHCGIGLPSYANENGMKIKEYPCAPGAPQDPGTVGDLIFNKQKASIFRVADNGDRFFALSAEIGKQRDKGHDGVRAWFTELQMDEEPVSIPEFLETFTKNALPHHYAMSGGRGEAMLIEACKLLGMQGIKKENTMIIYK</sequence>
<evidence type="ECO:0000313" key="1">
    <source>
        <dbReference type="EMBL" id="EKC58191.1"/>
    </source>
</evidence>
<organism evidence="1">
    <name type="scientific">human gut metagenome</name>
    <dbReference type="NCBI Taxonomy" id="408170"/>
    <lineage>
        <taxon>unclassified sequences</taxon>
        <taxon>metagenomes</taxon>
        <taxon>organismal metagenomes</taxon>
    </lineage>
</organism>
<dbReference type="PANTHER" id="PTHR36120">
    <property type="entry name" value="FUCOSE ISOMERASE"/>
    <property type="match status" value="1"/>
</dbReference>
<accession>K1TG09</accession>
<reference evidence="1" key="1">
    <citation type="journal article" date="2013" name="Environ. Microbiol.">
        <title>Microbiota from the distal guts of lean and obese adolescents exhibit partial functional redundancy besides clear differences in community structure.</title>
        <authorList>
            <person name="Ferrer M."/>
            <person name="Ruiz A."/>
            <person name="Lanza F."/>
            <person name="Haange S.B."/>
            <person name="Oberbach A."/>
            <person name="Till H."/>
            <person name="Bargiela R."/>
            <person name="Campoy C."/>
            <person name="Segura M.T."/>
            <person name="Richter M."/>
            <person name="von Bergen M."/>
            <person name="Seifert J."/>
            <person name="Suarez A."/>
        </authorList>
    </citation>
    <scope>NUCLEOTIDE SEQUENCE</scope>
</reference>
<dbReference type="PANTHER" id="PTHR36120:SF1">
    <property type="entry name" value="L-FUCOSE ISOMERASE C-TERMINAL DOMAIN-CONTAINING PROTEIN"/>
    <property type="match status" value="1"/>
</dbReference>
<proteinExistence type="predicted"/>